<evidence type="ECO:0000256" key="3">
    <source>
        <dbReference type="ARBA" id="ARBA00017715"/>
    </source>
</evidence>
<dbReference type="Pfam" id="PF13833">
    <property type="entry name" value="EF-hand_8"/>
    <property type="match status" value="1"/>
</dbReference>
<feature type="domain" description="EF-hand" evidence="5">
    <location>
        <begin position="62"/>
        <end position="97"/>
    </location>
</feature>
<dbReference type="PROSITE" id="PS50222">
    <property type="entry name" value="EF_HAND_2"/>
    <property type="match status" value="3"/>
</dbReference>
<organism evidence="6 7">
    <name type="scientific">Salvator merianae</name>
    <name type="common">Argentine black and white tegu</name>
    <name type="synonym">Tupinambis merianae</name>
    <dbReference type="NCBI Taxonomy" id="96440"/>
    <lineage>
        <taxon>Eukaryota</taxon>
        <taxon>Metazoa</taxon>
        <taxon>Chordata</taxon>
        <taxon>Craniata</taxon>
        <taxon>Vertebrata</taxon>
        <taxon>Euteleostomi</taxon>
        <taxon>Lepidosauria</taxon>
        <taxon>Squamata</taxon>
        <taxon>Bifurcata</taxon>
        <taxon>Unidentata</taxon>
        <taxon>Episquamata</taxon>
        <taxon>Laterata</taxon>
        <taxon>Teiioidea</taxon>
        <taxon>Teiidae</taxon>
        <taxon>Salvator</taxon>
    </lineage>
</organism>
<keyword evidence="7" id="KW-1185">Reference proteome</keyword>
<comment type="function">
    <text evidence="1">May be involved in the cellular control mechanism of the secretion of toxins from the gland into the venom.</text>
</comment>
<evidence type="ECO:0000256" key="1">
    <source>
        <dbReference type="ARBA" id="ARBA00002793"/>
    </source>
</evidence>
<dbReference type="Pfam" id="PF13499">
    <property type="entry name" value="EF-hand_7"/>
    <property type="match status" value="1"/>
</dbReference>
<sequence>MEAGINLQTFSVVASRSDIFLAVCAYLSNNVAATGSPGSLWMPHPAPVTTSELATADQLTEEQTAEFKEVFSLFNKDGDGTMTTKELSTMVRSLDENSTEEELQDVINEVDAGGNGTIDFPEFLTMMLRHVMTNPGEKLTYEEVDEMLRDKDIDRDGKVNHEESVQMMTAK</sequence>
<dbReference type="GO" id="GO:0005509">
    <property type="term" value="F:calcium ion binding"/>
    <property type="evidence" value="ECO:0007669"/>
    <property type="project" value="InterPro"/>
</dbReference>
<evidence type="ECO:0000256" key="2">
    <source>
        <dbReference type="ARBA" id="ARBA00009763"/>
    </source>
</evidence>
<protein>
    <recommendedName>
        <fullName evidence="3">Calglandulin</fullName>
    </recommendedName>
</protein>
<dbReference type="SUPFAM" id="SSF47473">
    <property type="entry name" value="EF-hand"/>
    <property type="match status" value="1"/>
</dbReference>
<dbReference type="PANTHER" id="PTHR23048">
    <property type="entry name" value="MYOSIN LIGHT CHAIN 1, 3"/>
    <property type="match status" value="1"/>
</dbReference>
<reference evidence="6" key="2">
    <citation type="submission" date="2025-09" db="UniProtKB">
        <authorList>
            <consortium name="Ensembl"/>
        </authorList>
    </citation>
    <scope>IDENTIFICATION</scope>
</reference>
<dbReference type="Ensembl" id="ENSSMRT00000000427.1">
    <property type="protein sequence ID" value="ENSSMRP00000000347.1"/>
    <property type="gene ID" value="ENSSMRG00000000326.1"/>
</dbReference>
<accession>A0A8D0AXE9</accession>
<dbReference type="CDD" id="cd00051">
    <property type="entry name" value="EFh"/>
    <property type="match status" value="1"/>
</dbReference>
<dbReference type="InterPro" id="IPR002048">
    <property type="entry name" value="EF_hand_dom"/>
</dbReference>
<dbReference type="FunFam" id="1.10.238.10:FF:000527">
    <property type="entry name" value="Calmodulin-3"/>
    <property type="match status" value="1"/>
</dbReference>
<reference evidence="6" key="1">
    <citation type="submission" date="2025-08" db="UniProtKB">
        <authorList>
            <consortium name="Ensembl"/>
        </authorList>
    </citation>
    <scope>IDENTIFICATION</scope>
</reference>
<keyword evidence="4" id="KW-0677">Repeat</keyword>
<evidence type="ECO:0000313" key="7">
    <source>
        <dbReference type="Proteomes" id="UP000694421"/>
    </source>
</evidence>
<evidence type="ECO:0000259" key="5">
    <source>
        <dbReference type="PROSITE" id="PS50222"/>
    </source>
</evidence>
<dbReference type="Proteomes" id="UP000694421">
    <property type="component" value="Unplaced"/>
</dbReference>
<dbReference type="FunFam" id="1.10.238.10:FF:000003">
    <property type="entry name" value="Calmodulin A"/>
    <property type="match status" value="1"/>
</dbReference>
<dbReference type="SMART" id="SM00054">
    <property type="entry name" value="EFh"/>
    <property type="match status" value="3"/>
</dbReference>
<dbReference type="GO" id="GO:0016460">
    <property type="term" value="C:myosin II complex"/>
    <property type="evidence" value="ECO:0007669"/>
    <property type="project" value="TreeGrafter"/>
</dbReference>
<dbReference type="GeneTree" id="ENSGT00940000165217"/>
<feature type="domain" description="EF-hand" evidence="5">
    <location>
        <begin position="98"/>
        <end position="133"/>
    </location>
</feature>
<proteinExistence type="inferred from homology"/>
<name>A0A8D0AXE9_SALMN</name>
<dbReference type="InterPro" id="IPR050230">
    <property type="entry name" value="CALM/Myosin/TropC-like"/>
</dbReference>
<comment type="similarity">
    <text evidence="2">Belongs to the calmodulin family.</text>
</comment>
<dbReference type="PANTHER" id="PTHR23048:SF0">
    <property type="entry name" value="CALMODULIN LIKE 3"/>
    <property type="match status" value="1"/>
</dbReference>
<dbReference type="Gene3D" id="1.10.238.10">
    <property type="entry name" value="EF-hand"/>
    <property type="match status" value="2"/>
</dbReference>
<evidence type="ECO:0000313" key="6">
    <source>
        <dbReference type="Ensembl" id="ENSSMRP00000000347.1"/>
    </source>
</evidence>
<feature type="domain" description="EF-hand" evidence="5">
    <location>
        <begin position="139"/>
        <end position="171"/>
    </location>
</feature>
<evidence type="ECO:0000256" key="4">
    <source>
        <dbReference type="ARBA" id="ARBA00022737"/>
    </source>
</evidence>
<dbReference type="InterPro" id="IPR011992">
    <property type="entry name" value="EF-hand-dom_pair"/>
</dbReference>
<dbReference type="AlphaFoldDB" id="A0A8D0AXE9"/>